<proteinExistence type="predicted"/>
<feature type="region of interest" description="Disordered" evidence="1">
    <location>
        <begin position="29"/>
        <end position="52"/>
    </location>
</feature>
<accession>A0A0L0F474</accession>
<keyword evidence="3" id="KW-1185">Reference proteome</keyword>
<reference evidence="2 3" key="1">
    <citation type="submission" date="2011-02" db="EMBL/GenBank/DDBJ databases">
        <title>The Genome Sequence of Sphaeroforma arctica JP610.</title>
        <authorList>
            <consortium name="The Broad Institute Genome Sequencing Platform"/>
            <person name="Russ C."/>
            <person name="Cuomo C."/>
            <person name="Young S.K."/>
            <person name="Zeng Q."/>
            <person name="Gargeya S."/>
            <person name="Alvarado L."/>
            <person name="Berlin A."/>
            <person name="Chapman S.B."/>
            <person name="Chen Z."/>
            <person name="Freedman E."/>
            <person name="Gellesch M."/>
            <person name="Goldberg J."/>
            <person name="Griggs A."/>
            <person name="Gujja S."/>
            <person name="Heilman E."/>
            <person name="Heiman D."/>
            <person name="Howarth C."/>
            <person name="Mehta T."/>
            <person name="Neiman D."/>
            <person name="Pearson M."/>
            <person name="Roberts A."/>
            <person name="Saif S."/>
            <person name="Shea T."/>
            <person name="Shenoy N."/>
            <person name="Sisk P."/>
            <person name="Stolte C."/>
            <person name="Sykes S."/>
            <person name="White J."/>
            <person name="Yandava C."/>
            <person name="Burger G."/>
            <person name="Gray M.W."/>
            <person name="Holland P.W.H."/>
            <person name="King N."/>
            <person name="Lang F.B.F."/>
            <person name="Roger A.J."/>
            <person name="Ruiz-Trillo I."/>
            <person name="Haas B."/>
            <person name="Nusbaum C."/>
            <person name="Birren B."/>
        </authorList>
    </citation>
    <scope>NUCLEOTIDE SEQUENCE [LARGE SCALE GENOMIC DNA]</scope>
    <source>
        <strain evidence="2 3">JP610</strain>
    </source>
</reference>
<dbReference type="GeneID" id="25916994"/>
<dbReference type="AlphaFoldDB" id="A0A0L0F474"/>
<dbReference type="EMBL" id="KQ249797">
    <property type="protein sequence ID" value="KNC70978.1"/>
    <property type="molecule type" value="Genomic_DNA"/>
</dbReference>
<gene>
    <name evidence="2" type="ORF">SARC_16490</name>
</gene>
<organism evidence="2 3">
    <name type="scientific">Sphaeroforma arctica JP610</name>
    <dbReference type="NCBI Taxonomy" id="667725"/>
    <lineage>
        <taxon>Eukaryota</taxon>
        <taxon>Ichthyosporea</taxon>
        <taxon>Ichthyophonida</taxon>
        <taxon>Sphaeroforma</taxon>
    </lineage>
</organism>
<evidence type="ECO:0000313" key="2">
    <source>
        <dbReference type="EMBL" id="KNC70978.1"/>
    </source>
</evidence>
<sequence length="52" mass="5751">MWSHPRKRSARAEVAHSSVIGETVMYAEITPQTPAETQPTTIAETEQTPDGR</sequence>
<protein>
    <submittedName>
        <fullName evidence="2">Uncharacterized protein</fullName>
    </submittedName>
</protein>
<dbReference type="RefSeq" id="XP_014144880.1">
    <property type="nucleotide sequence ID" value="XM_014289405.1"/>
</dbReference>
<evidence type="ECO:0000256" key="1">
    <source>
        <dbReference type="SAM" id="MobiDB-lite"/>
    </source>
</evidence>
<dbReference type="Proteomes" id="UP000054560">
    <property type="component" value="Unassembled WGS sequence"/>
</dbReference>
<name>A0A0L0F474_9EUKA</name>
<evidence type="ECO:0000313" key="3">
    <source>
        <dbReference type="Proteomes" id="UP000054560"/>
    </source>
</evidence>